<evidence type="ECO:0000313" key="10">
    <source>
        <dbReference type="Proteomes" id="UP001499854"/>
    </source>
</evidence>
<dbReference type="InterPro" id="IPR035906">
    <property type="entry name" value="MetI-like_sf"/>
</dbReference>
<evidence type="ECO:0000256" key="3">
    <source>
        <dbReference type="ARBA" id="ARBA00022475"/>
    </source>
</evidence>
<feature type="domain" description="ABC transmembrane type-1" evidence="8">
    <location>
        <begin position="43"/>
        <end position="223"/>
    </location>
</feature>
<dbReference type="Proteomes" id="UP001499854">
    <property type="component" value="Unassembled WGS sequence"/>
</dbReference>
<evidence type="ECO:0000256" key="5">
    <source>
        <dbReference type="ARBA" id="ARBA00022989"/>
    </source>
</evidence>
<evidence type="ECO:0000256" key="4">
    <source>
        <dbReference type="ARBA" id="ARBA00022692"/>
    </source>
</evidence>
<gene>
    <name evidence="9" type="ORF">GCM10009838_58800</name>
</gene>
<dbReference type="Pfam" id="PF00528">
    <property type="entry name" value="BPD_transp_1"/>
    <property type="match status" value="1"/>
</dbReference>
<dbReference type="PANTHER" id="PTHR30151">
    <property type="entry name" value="ALKANE SULFONATE ABC TRANSPORTER-RELATED, MEMBRANE SUBUNIT"/>
    <property type="match status" value="1"/>
</dbReference>
<feature type="transmembrane region" description="Helical" evidence="7">
    <location>
        <begin position="107"/>
        <end position="125"/>
    </location>
</feature>
<organism evidence="9 10">
    <name type="scientific">Catenulispora subtropica</name>
    <dbReference type="NCBI Taxonomy" id="450798"/>
    <lineage>
        <taxon>Bacteria</taxon>
        <taxon>Bacillati</taxon>
        <taxon>Actinomycetota</taxon>
        <taxon>Actinomycetes</taxon>
        <taxon>Catenulisporales</taxon>
        <taxon>Catenulisporaceae</taxon>
        <taxon>Catenulispora</taxon>
    </lineage>
</organism>
<evidence type="ECO:0000256" key="6">
    <source>
        <dbReference type="ARBA" id="ARBA00023136"/>
    </source>
</evidence>
<feature type="transmembrane region" description="Helical" evidence="7">
    <location>
        <begin position="166"/>
        <end position="185"/>
    </location>
</feature>
<evidence type="ECO:0000256" key="7">
    <source>
        <dbReference type="RuleBase" id="RU363032"/>
    </source>
</evidence>
<keyword evidence="2 7" id="KW-0813">Transport</keyword>
<dbReference type="EMBL" id="BAAAQM010000040">
    <property type="protein sequence ID" value="GAA1988230.1"/>
    <property type="molecule type" value="Genomic_DNA"/>
</dbReference>
<feature type="transmembrane region" description="Helical" evidence="7">
    <location>
        <begin position="43"/>
        <end position="69"/>
    </location>
</feature>
<dbReference type="Gene3D" id="1.10.3720.10">
    <property type="entry name" value="MetI-like"/>
    <property type="match status" value="1"/>
</dbReference>
<dbReference type="PANTHER" id="PTHR30151:SF0">
    <property type="entry name" value="ABC TRANSPORTER PERMEASE PROTEIN MJ0413-RELATED"/>
    <property type="match status" value="1"/>
</dbReference>
<comment type="caution">
    <text evidence="9">The sequence shown here is derived from an EMBL/GenBank/DDBJ whole genome shotgun (WGS) entry which is preliminary data.</text>
</comment>
<name>A0ABP5DXT0_9ACTN</name>
<reference evidence="10" key="1">
    <citation type="journal article" date="2019" name="Int. J. Syst. Evol. Microbiol.">
        <title>The Global Catalogue of Microorganisms (GCM) 10K type strain sequencing project: providing services to taxonomists for standard genome sequencing and annotation.</title>
        <authorList>
            <consortium name="The Broad Institute Genomics Platform"/>
            <consortium name="The Broad Institute Genome Sequencing Center for Infectious Disease"/>
            <person name="Wu L."/>
            <person name="Ma J."/>
        </authorList>
    </citation>
    <scope>NUCLEOTIDE SEQUENCE [LARGE SCALE GENOMIC DNA]</scope>
    <source>
        <strain evidence="10">JCM 16013</strain>
    </source>
</reference>
<evidence type="ECO:0000256" key="1">
    <source>
        <dbReference type="ARBA" id="ARBA00004651"/>
    </source>
</evidence>
<dbReference type="SUPFAM" id="SSF161098">
    <property type="entry name" value="MetI-like"/>
    <property type="match status" value="1"/>
</dbReference>
<protein>
    <submittedName>
        <fullName evidence="9">ABC transporter permease</fullName>
    </submittedName>
</protein>
<dbReference type="CDD" id="cd06261">
    <property type="entry name" value="TM_PBP2"/>
    <property type="match status" value="1"/>
</dbReference>
<keyword evidence="3" id="KW-1003">Cell membrane</keyword>
<keyword evidence="5 7" id="KW-1133">Transmembrane helix</keyword>
<keyword evidence="6 7" id="KW-0472">Membrane</keyword>
<feature type="transmembrane region" description="Helical" evidence="7">
    <location>
        <begin position="81"/>
        <end position="101"/>
    </location>
</feature>
<evidence type="ECO:0000313" key="9">
    <source>
        <dbReference type="EMBL" id="GAA1988230.1"/>
    </source>
</evidence>
<evidence type="ECO:0000259" key="8">
    <source>
        <dbReference type="PROSITE" id="PS50928"/>
    </source>
</evidence>
<feature type="transmembrane region" description="Helical" evidence="7">
    <location>
        <begin position="205"/>
        <end position="225"/>
    </location>
</feature>
<accession>A0ABP5DXT0</accession>
<keyword evidence="4 7" id="KW-0812">Transmembrane</keyword>
<dbReference type="PROSITE" id="PS50928">
    <property type="entry name" value="ABC_TM1"/>
    <property type="match status" value="1"/>
</dbReference>
<keyword evidence="10" id="KW-1185">Reference proteome</keyword>
<proteinExistence type="inferred from homology"/>
<comment type="subcellular location">
    <subcellularLocation>
        <location evidence="1 7">Cell membrane</location>
        <topology evidence="1 7">Multi-pass membrane protein</topology>
    </subcellularLocation>
</comment>
<sequence>MAGGCWEAAARLGLVDSTYLPPPSAVFRALPGLLIHGPLAGDLLASLIAITYGVVLAHLVSLPLAAATFRFKWLREFISPLVELVRGIAPLALLPAFLLLFGIGRASAVAIIVWCAWVPIFLNLLEGLDAVDPTLVRSARATGAGRLKVATSVLVPASMGHYLTGLRLAIGSAWLAVVAAEMLGSNSGLGFRILEWSQVFRITDMYAAIVVIGAAGLIMNSIVAATQRRLLRWRSA</sequence>
<comment type="similarity">
    <text evidence="7">Belongs to the binding-protein-dependent transport system permease family.</text>
</comment>
<evidence type="ECO:0000256" key="2">
    <source>
        <dbReference type="ARBA" id="ARBA00022448"/>
    </source>
</evidence>
<dbReference type="InterPro" id="IPR000515">
    <property type="entry name" value="MetI-like"/>
</dbReference>